<sequence>MKSTLSYILFFFSVGLLNVSGQDFSGKYLRAKELIDSLRYDQAIGLLHELLKDAKSVNNDTMIIKIQIKLGSAHLGIDKNEIGIEYYQNALEMAKTLNDLKEVANANYGLGAAYQRMELYDSSEIRYRKAISYFLKSKDEITLSHLYSNLSLLHYKENELDSMRYYSNKALTIQLKIKDRYGAGASYSNLGLIAKDQGRFKDAIKFYKASLNEYDEAEYIYGYSEALRRLGVTYYLMNESDSSSYYFFVYDSIGHDVFHQDYQDKILELETKFKTAEIERDNALKQAEIEENRRQLMILYAFSFLLIIASVATYMFFNQRRKRLKAASDKQIQDLLQNQEMKATYALLEGQDRERKRIAADLHDNLGSILVTLNMYADTLQSKKPEEVPALASKIAEVAHLANEETRKISHSLDSGVLKHFGLEAAIKQLTEAVSSARKITFDLSIQTEKISSEAGLEIYRIIQELVNNTLKHSQCTKVHLELTQVDQSLNIIYEDNGVGFNKQEVSSGMGLRNIENRVQKLDGELTIDSAPGKGSAFIIEISHI</sequence>
<keyword evidence="15" id="KW-0902">Two-component regulatory system</keyword>
<keyword evidence="6" id="KW-0004">4Fe-4S</keyword>
<keyword evidence="12 22" id="KW-0418">Kinase</keyword>
<dbReference type="GO" id="GO:0051539">
    <property type="term" value="F:4 iron, 4 sulfur cluster binding"/>
    <property type="evidence" value="ECO:0007669"/>
    <property type="project" value="UniProtKB-KW"/>
</dbReference>
<keyword evidence="9" id="KW-0808">Transferase</keyword>
<dbReference type="InterPro" id="IPR005467">
    <property type="entry name" value="His_kinase_dom"/>
</dbReference>
<evidence type="ECO:0000256" key="14">
    <source>
        <dbReference type="ARBA" id="ARBA00023004"/>
    </source>
</evidence>
<comment type="cofactor">
    <cofactor evidence="2">
        <name>[4Fe-4S] cluster</name>
        <dbReference type="ChEBI" id="CHEBI:49883"/>
    </cofactor>
</comment>
<evidence type="ECO:0000256" key="15">
    <source>
        <dbReference type="ARBA" id="ARBA00023012"/>
    </source>
</evidence>
<dbReference type="GO" id="GO:0005737">
    <property type="term" value="C:cytoplasm"/>
    <property type="evidence" value="ECO:0007669"/>
    <property type="project" value="UniProtKB-SubCell"/>
</dbReference>
<evidence type="ECO:0000256" key="9">
    <source>
        <dbReference type="ARBA" id="ARBA00022679"/>
    </source>
</evidence>
<dbReference type="InterPro" id="IPR003594">
    <property type="entry name" value="HATPase_dom"/>
</dbReference>
<dbReference type="Gene3D" id="1.20.5.1930">
    <property type="match status" value="1"/>
</dbReference>
<evidence type="ECO:0000259" key="21">
    <source>
        <dbReference type="PROSITE" id="PS50109"/>
    </source>
</evidence>
<keyword evidence="14" id="KW-0408">Iron</keyword>
<dbReference type="Gene3D" id="1.25.40.10">
    <property type="entry name" value="Tetratricopeptide repeat domain"/>
    <property type="match status" value="2"/>
</dbReference>
<feature type="transmembrane region" description="Helical" evidence="20">
    <location>
        <begin position="297"/>
        <end position="317"/>
    </location>
</feature>
<name>A0A239KNU8_EKHLU</name>
<dbReference type="Gene3D" id="3.30.565.10">
    <property type="entry name" value="Histidine kinase-like ATPase, C-terminal domain"/>
    <property type="match status" value="1"/>
</dbReference>
<evidence type="ECO:0000256" key="19">
    <source>
        <dbReference type="SAM" id="Coils"/>
    </source>
</evidence>
<evidence type="ECO:0000256" key="20">
    <source>
        <dbReference type="SAM" id="Phobius"/>
    </source>
</evidence>
<evidence type="ECO:0000256" key="13">
    <source>
        <dbReference type="ARBA" id="ARBA00022840"/>
    </source>
</evidence>
<evidence type="ECO:0000256" key="6">
    <source>
        <dbReference type="ARBA" id="ARBA00022485"/>
    </source>
</evidence>
<dbReference type="RefSeq" id="WP_144017427.1">
    <property type="nucleotide sequence ID" value="NZ_FZPD01000004.1"/>
</dbReference>
<evidence type="ECO:0000313" key="23">
    <source>
        <dbReference type="Proteomes" id="UP000198393"/>
    </source>
</evidence>
<comment type="subcellular location">
    <subcellularLocation>
        <location evidence="3">Cytoplasm</location>
    </subcellularLocation>
</comment>
<dbReference type="InterPro" id="IPR011990">
    <property type="entry name" value="TPR-like_helical_dom_sf"/>
</dbReference>
<evidence type="ECO:0000256" key="11">
    <source>
        <dbReference type="ARBA" id="ARBA00022741"/>
    </source>
</evidence>
<keyword evidence="20" id="KW-0812">Transmembrane</keyword>
<dbReference type="PANTHER" id="PTHR24421">
    <property type="entry name" value="NITRATE/NITRITE SENSOR PROTEIN NARX-RELATED"/>
    <property type="match status" value="1"/>
</dbReference>
<dbReference type="PANTHER" id="PTHR24421:SF10">
    <property type="entry name" value="NITRATE_NITRITE SENSOR PROTEIN NARQ"/>
    <property type="match status" value="1"/>
</dbReference>
<dbReference type="PROSITE" id="PS50109">
    <property type="entry name" value="HIS_KIN"/>
    <property type="match status" value="1"/>
</dbReference>
<keyword evidence="7" id="KW-0963">Cytoplasm</keyword>
<protein>
    <recommendedName>
        <fullName evidence="5">Oxygen sensor histidine kinase NreB</fullName>
        <ecNumber evidence="4">2.7.13.3</ecNumber>
    </recommendedName>
    <alternativeName>
        <fullName evidence="18">Nitrogen regulation protein B</fullName>
    </alternativeName>
</protein>
<evidence type="ECO:0000256" key="8">
    <source>
        <dbReference type="ARBA" id="ARBA00022553"/>
    </source>
</evidence>
<dbReference type="SMART" id="SM00387">
    <property type="entry name" value="HATPase_c"/>
    <property type="match status" value="1"/>
</dbReference>
<dbReference type="SUPFAM" id="SSF48452">
    <property type="entry name" value="TPR-like"/>
    <property type="match status" value="1"/>
</dbReference>
<dbReference type="GO" id="GO:0016020">
    <property type="term" value="C:membrane"/>
    <property type="evidence" value="ECO:0007669"/>
    <property type="project" value="InterPro"/>
</dbReference>
<keyword evidence="19" id="KW-0175">Coiled coil</keyword>
<evidence type="ECO:0000256" key="3">
    <source>
        <dbReference type="ARBA" id="ARBA00004496"/>
    </source>
</evidence>
<feature type="domain" description="Histidine kinase" evidence="21">
    <location>
        <begin position="361"/>
        <end position="545"/>
    </location>
</feature>
<dbReference type="GO" id="GO:0046983">
    <property type="term" value="F:protein dimerization activity"/>
    <property type="evidence" value="ECO:0007669"/>
    <property type="project" value="InterPro"/>
</dbReference>
<dbReference type="EMBL" id="FZPD01000004">
    <property type="protein sequence ID" value="SNT19402.1"/>
    <property type="molecule type" value="Genomic_DNA"/>
</dbReference>
<evidence type="ECO:0000256" key="5">
    <source>
        <dbReference type="ARBA" id="ARBA00017322"/>
    </source>
</evidence>
<proteinExistence type="predicted"/>
<keyword evidence="20" id="KW-0472">Membrane</keyword>
<organism evidence="22 23">
    <name type="scientific">Ekhidna lutea</name>
    <dbReference type="NCBI Taxonomy" id="447679"/>
    <lineage>
        <taxon>Bacteria</taxon>
        <taxon>Pseudomonadati</taxon>
        <taxon>Bacteroidota</taxon>
        <taxon>Cytophagia</taxon>
        <taxon>Cytophagales</taxon>
        <taxon>Reichenbachiellaceae</taxon>
        <taxon>Ekhidna</taxon>
    </lineage>
</organism>
<keyword evidence="23" id="KW-1185">Reference proteome</keyword>
<dbReference type="InterPro" id="IPR050482">
    <property type="entry name" value="Sensor_HK_TwoCompSys"/>
</dbReference>
<dbReference type="CDD" id="cd16917">
    <property type="entry name" value="HATPase_UhpB-NarQ-NarX-like"/>
    <property type="match status" value="1"/>
</dbReference>
<feature type="coiled-coil region" evidence="19">
    <location>
        <begin position="259"/>
        <end position="293"/>
    </location>
</feature>
<keyword evidence="13" id="KW-0067">ATP-binding</keyword>
<evidence type="ECO:0000256" key="16">
    <source>
        <dbReference type="ARBA" id="ARBA00023014"/>
    </source>
</evidence>
<dbReference type="AlphaFoldDB" id="A0A239KNU8"/>
<evidence type="ECO:0000256" key="7">
    <source>
        <dbReference type="ARBA" id="ARBA00022490"/>
    </source>
</evidence>
<evidence type="ECO:0000256" key="17">
    <source>
        <dbReference type="ARBA" id="ARBA00024827"/>
    </source>
</evidence>
<dbReference type="Pfam" id="PF02518">
    <property type="entry name" value="HATPase_c"/>
    <property type="match status" value="1"/>
</dbReference>
<keyword evidence="11" id="KW-0547">Nucleotide-binding</keyword>
<dbReference type="OrthoDB" id="613934at2"/>
<evidence type="ECO:0000256" key="2">
    <source>
        <dbReference type="ARBA" id="ARBA00001966"/>
    </source>
</evidence>
<comment type="function">
    <text evidence="17">Member of the two-component regulatory system NreB/NreC involved in the control of dissimilatory nitrate/nitrite reduction in response to oxygen. NreB functions as a direct oxygen sensor histidine kinase which is autophosphorylated, in the absence of oxygen, probably at the conserved histidine residue, and transfers its phosphate group probably to a conserved aspartate residue of NreC. NreB/NreC activates the expression of the nitrate (narGHJI) and nitrite (nir) reductase operons, as well as the putative nitrate transporter gene narT.</text>
</comment>
<keyword evidence="20" id="KW-1133">Transmembrane helix</keyword>
<dbReference type="Pfam" id="PF07730">
    <property type="entry name" value="HisKA_3"/>
    <property type="match status" value="1"/>
</dbReference>
<dbReference type="InterPro" id="IPR011712">
    <property type="entry name" value="Sig_transdc_His_kin_sub3_dim/P"/>
</dbReference>
<evidence type="ECO:0000256" key="4">
    <source>
        <dbReference type="ARBA" id="ARBA00012438"/>
    </source>
</evidence>
<comment type="catalytic activity">
    <reaction evidence="1">
        <text>ATP + protein L-histidine = ADP + protein N-phospho-L-histidine.</text>
        <dbReference type="EC" id="2.7.13.3"/>
    </reaction>
</comment>
<evidence type="ECO:0000256" key="18">
    <source>
        <dbReference type="ARBA" id="ARBA00030800"/>
    </source>
</evidence>
<evidence type="ECO:0000256" key="10">
    <source>
        <dbReference type="ARBA" id="ARBA00022723"/>
    </source>
</evidence>
<dbReference type="InterPro" id="IPR019734">
    <property type="entry name" value="TPR_rpt"/>
</dbReference>
<dbReference type="PRINTS" id="PR00344">
    <property type="entry name" value="BCTRLSENSOR"/>
</dbReference>
<keyword evidence="16" id="KW-0411">Iron-sulfur</keyword>
<dbReference type="GO" id="GO:0000155">
    <property type="term" value="F:phosphorelay sensor kinase activity"/>
    <property type="evidence" value="ECO:0007669"/>
    <property type="project" value="InterPro"/>
</dbReference>
<dbReference type="GO" id="GO:0046872">
    <property type="term" value="F:metal ion binding"/>
    <property type="evidence" value="ECO:0007669"/>
    <property type="project" value="UniProtKB-KW"/>
</dbReference>
<dbReference type="InterPro" id="IPR036890">
    <property type="entry name" value="HATPase_C_sf"/>
</dbReference>
<evidence type="ECO:0000256" key="12">
    <source>
        <dbReference type="ARBA" id="ARBA00022777"/>
    </source>
</evidence>
<dbReference type="EC" id="2.7.13.3" evidence="4"/>
<dbReference type="Proteomes" id="UP000198393">
    <property type="component" value="Unassembled WGS sequence"/>
</dbReference>
<keyword evidence="8" id="KW-0597">Phosphoprotein</keyword>
<dbReference type="GO" id="GO:0005524">
    <property type="term" value="F:ATP binding"/>
    <property type="evidence" value="ECO:0007669"/>
    <property type="project" value="UniProtKB-KW"/>
</dbReference>
<dbReference type="InterPro" id="IPR004358">
    <property type="entry name" value="Sig_transdc_His_kin-like_C"/>
</dbReference>
<keyword evidence="10" id="KW-0479">Metal-binding</keyword>
<gene>
    <name evidence="22" type="ORF">SAMN05421640_2779</name>
</gene>
<evidence type="ECO:0000256" key="1">
    <source>
        <dbReference type="ARBA" id="ARBA00000085"/>
    </source>
</evidence>
<accession>A0A239KNU8</accession>
<dbReference type="SUPFAM" id="SSF55874">
    <property type="entry name" value="ATPase domain of HSP90 chaperone/DNA topoisomerase II/histidine kinase"/>
    <property type="match status" value="1"/>
</dbReference>
<reference evidence="22 23" key="1">
    <citation type="submission" date="2017-06" db="EMBL/GenBank/DDBJ databases">
        <authorList>
            <person name="Kim H.J."/>
            <person name="Triplett B.A."/>
        </authorList>
    </citation>
    <scope>NUCLEOTIDE SEQUENCE [LARGE SCALE GENOMIC DNA]</scope>
    <source>
        <strain evidence="22 23">DSM 19307</strain>
    </source>
</reference>
<dbReference type="SMART" id="SM00028">
    <property type="entry name" value="TPR"/>
    <property type="match status" value="3"/>
</dbReference>
<evidence type="ECO:0000313" key="22">
    <source>
        <dbReference type="EMBL" id="SNT19402.1"/>
    </source>
</evidence>